<sequence length="85" mass="9171">MALRDEPNRLRPIGHVADHALGRTESKLFPNGTKRGGKKNPAPVRTGEDAPERGARGDGGGPHVPSMLEDTAVRALWFSYQPSIT</sequence>
<dbReference type="EMBL" id="BAABDE010000018">
    <property type="protein sequence ID" value="GAA3805334.1"/>
    <property type="molecule type" value="Genomic_DNA"/>
</dbReference>
<evidence type="ECO:0000313" key="3">
    <source>
        <dbReference type="Proteomes" id="UP001501009"/>
    </source>
</evidence>
<name>A0ABP7HVF0_9ACTN</name>
<proteinExistence type="predicted"/>
<protein>
    <submittedName>
        <fullName evidence="2">Uncharacterized protein</fullName>
    </submittedName>
</protein>
<evidence type="ECO:0000256" key="1">
    <source>
        <dbReference type="SAM" id="MobiDB-lite"/>
    </source>
</evidence>
<feature type="compositionally biased region" description="Basic and acidic residues" evidence="1">
    <location>
        <begin position="16"/>
        <end position="26"/>
    </location>
</feature>
<organism evidence="2 3">
    <name type="scientific">Streptomyces coacervatus</name>
    <dbReference type="NCBI Taxonomy" id="647381"/>
    <lineage>
        <taxon>Bacteria</taxon>
        <taxon>Bacillati</taxon>
        <taxon>Actinomycetota</taxon>
        <taxon>Actinomycetes</taxon>
        <taxon>Kitasatosporales</taxon>
        <taxon>Streptomycetaceae</taxon>
        <taxon>Streptomyces</taxon>
    </lineage>
</organism>
<feature type="region of interest" description="Disordered" evidence="1">
    <location>
        <begin position="1"/>
        <end position="66"/>
    </location>
</feature>
<feature type="compositionally biased region" description="Basic and acidic residues" evidence="1">
    <location>
        <begin position="46"/>
        <end position="56"/>
    </location>
</feature>
<gene>
    <name evidence="2" type="ORF">GCM10022403_044170</name>
</gene>
<evidence type="ECO:0000313" key="2">
    <source>
        <dbReference type="EMBL" id="GAA3805334.1"/>
    </source>
</evidence>
<comment type="caution">
    <text evidence="2">The sequence shown here is derived from an EMBL/GenBank/DDBJ whole genome shotgun (WGS) entry which is preliminary data.</text>
</comment>
<keyword evidence="3" id="KW-1185">Reference proteome</keyword>
<reference evidence="3" key="1">
    <citation type="journal article" date="2019" name="Int. J. Syst. Evol. Microbiol.">
        <title>The Global Catalogue of Microorganisms (GCM) 10K type strain sequencing project: providing services to taxonomists for standard genome sequencing and annotation.</title>
        <authorList>
            <consortium name="The Broad Institute Genomics Platform"/>
            <consortium name="The Broad Institute Genome Sequencing Center for Infectious Disease"/>
            <person name="Wu L."/>
            <person name="Ma J."/>
        </authorList>
    </citation>
    <scope>NUCLEOTIDE SEQUENCE [LARGE SCALE GENOMIC DNA]</scope>
    <source>
        <strain evidence="3">JCM 17138</strain>
    </source>
</reference>
<dbReference type="Proteomes" id="UP001501009">
    <property type="component" value="Unassembled WGS sequence"/>
</dbReference>
<accession>A0ABP7HVF0</accession>